<sequence>MKRVHISADEDGVRRFKIVSMEGEWHFEVYSDVPFRYWVGNKKTRAEQIEAGKYVIKPDEEGTVTLRTDEPISVEVEELTKNGTSYER</sequence>
<keyword evidence="2" id="KW-1185">Reference proteome</keyword>
<protein>
    <submittedName>
        <fullName evidence="1">Uncharacterized protein</fullName>
    </submittedName>
</protein>
<reference evidence="1 2" key="1">
    <citation type="journal article" date="2019" name="Int. J. Syst. Evol. Microbiol.">
        <title>The Global Catalogue of Microorganisms (GCM) 10K type strain sequencing project: providing services to taxonomists for standard genome sequencing and annotation.</title>
        <authorList>
            <consortium name="The Broad Institute Genomics Platform"/>
            <consortium name="The Broad Institute Genome Sequencing Center for Infectious Disease"/>
            <person name="Wu L."/>
            <person name="Ma J."/>
        </authorList>
    </citation>
    <scope>NUCLEOTIDE SEQUENCE [LARGE SCALE GENOMIC DNA]</scope>
    <source>
        <strain evidence="1 2">CGMCC 1.12543</strain>
    </source>
</reference>
<dbReference type="EMBL" id="JBHSQH010000001">
    <property type="protein sequence ID" value="MFC5971063.1"/>
    <property type="molecule type" value="Genomic_DNA"/>
</dbReference>
<evidence type="ECO:0000313" key="2">
    <source>
        <dbReference type="Proteomes" id="UP001596099"/>
    </source>
</evidence>
<dbReference type="AlphaFoldDB" id="A0ABD5RL13"/>
<accession>A0ABD5RL13</accession>
<organism evidence="1 2">
    <name type="scientific">Halomarina salina</name>
    <dbReference type="NCBI Taxonomy" id="1872699"/>
    <lineage>
        <taxon>Archaea</taxon>
        <taxon>Methanobacteriati</taxon>
        <taxon>Methanobacteriota</taxon>
        <taxon>Stenosarchaea group</taxon>
        <taxon>Halobacteria</taxon>
        <taxon>Halobacteriales</taxon>
        <taxon>Natronomonadaceae</taxon>
        <taxon>Halomarina</taxon>
    </lineage>
</organism>
<evidence type="ECO:0000313" key="1">
    <source>
        <dbReference type="EMBL" id="MFC5971063.1"/>
    </source>
</evidence>
<name>A0ABD5RL13_9EURY</name>
<dbReference type="Proteomes" id="UP001596099">
    <property type="component" value="Unassembled WGS sequence"/>
</dbReference>
<comment type="caution">
    <text evidence="1">The sequence shown here is derived from an EMBL/GenBank/DDBJ whole genome shotgun (WGS) entry which is preliminary data.</text>
</comment>
<gene>
    <name evidence="1" type="ORF">ACFPYI_06920</name>
</gene>
<proteinExistence type="predicted"/>
<dbReference type="RefSeq" id="WP_247413977.1">
    <property type="nucleotide sequence ID" value="NZ_JALLGW010000001.1"/>
</dbReference>